<reference evidence="1" key="1">
    <citation type="submission" date="2021-03" db="EMBL/GenBank/DDBJ databases">
        <authorList>
            <person name="Tran Van P."/>
        </authorList>
    </citation>
    <scope>NUCLEOTIDE SEQUENCE</scope>
</reference>
<dbReference type="EMBL" id="CAJPIN010056448">
    <property type="protein sequence ID" value="CAG2066609.1"/>
    <property type="molecule type" value="Genomic_DNA"/>
</dbReference>
<gene>
    <name evidence="1" type="ORF">TPAB3V08_LOCUS13552</name>
</gene>
<dbReference type="Proteomes" id="UP001153148">
    <property type="component" value="Unassembled WGS sequence"/>
</dbReference>
<proteinExistence type="predicted"/>
<evidence type="ECO:0000313" key="2">
    <source>
        <dbReference type="Proteomes" id="UP001153148"/>
    </source>
</evidence>
<accession>A0ABN7PH39</accession>
<comment type="caution">
    <text evidence="1">The sequence shown here is derived from an EMBL/GenBank/DDBJ whole genome shotgun (WGS) entry which is preliminary data.</text>
</comment>
<organism evidence="1 2">
    <name type="scientific">Timema podura</name>
    <name type="common">Walking stick</name>
    <dbReference type="NCBI Taxonomy" id="61482"/>
    <lineage>
        <taxon>Eukaryota</taxon>
        <taxon>Metazoa</taxon>
        <taxon>Ecdysozoa</taxon>
        <taxon>Arthropoda</taxon>
        <taxon>Hexapoda</taxon>
        <taxon>Insecta</taxon>
        <taxon>Pterygota</taxon>
        <taxon>Neoptera</taxon>
        <taxon>Polyneoptera</taxon>
        <taxon>Phasmatodea</taxon>
        <taxon>Timematodea</taxon>
        <taxon>Timematoidea</taxon>
        <taxon>Timematidae</taxon>
        <taxon>Timema</taxon>
    </lineage>
</organism>
<evidence type="ECO:0000313" key="1">
    <source>
        <dbReference type="EMBL" id="CAG2066609.1"/>
    </source>
</evidence>
<sequence length="20" mass="2279">MVNSKYCCYQAVHVAVPHKT</sequence>
<name>A0ABN7PH39_TIMPD</name>
<protein>
    <submittedName>
        <fullName evidence="1">Uncharacterized protein</fullName>
    </submittedName>
</protein>
<keyword evidence="2" id="KW-1185">Reference proteome</keyword>